<dbReference type="RefSeq" id="WP_090139033.1">
    <property type="nucleotide sequence ID" value="NZ_FMBC01000100.1"/>
</dbReference>
<reference evidence="2" key="1">
    <citation type="submission" date="2016-08" db="EMBL/GenBank/DDBJ databases">
        <authorList>
            <person name="Varghese N."/>
            <person name="Submissions Spin"/>
        </authorList>
    </citation>
    <scope>NUCLEOTIDE SEQUENCE [LARGE SCALE GENOMIC DNA]</scope>
    <source>
        <strain evidence="2">REICA_142</strain>
    </source>
</reference>
<sequence>MKDDKLNESNPLKLVDLKFICENTGLSRAYIYKLMSNDQFPKPLKLGRASRWYLSELRGWLESRERM</sequence>
<dbReference type="InterPro" id="IPR010260">
    <property type="entry name" value="AlpA"/>
</dbReference>
<accession>A0A1C4GNX0</accession>
<dbReference type="AlphaFoldDB" id="A0A1C4GNX0"/>
<dbReference type="Proteomes" id="UP000198515">
    <property type="component" value="Unassembled WGS sequence"/>
</dbReference>
<gene>
    <name evidence="1" type="ORF">GA0061070_11003</name>
</gene>
<dbReference type="Gene3D" id="1.10.238.160">
    <property type="match status" value="1"/>
</dbReference>
<dbReference type="OrthoDB" id="5986966at2"/>
<dbReference type="Pfam" id="PF05930">
    <property type="entry name" value="Phage_AlpA"/>
    <property type="match status" value="1"/>
</dbReference>
<name>A0A1C4GNX0_9ENTR</name>
<protein>
    <submittedName>
        <fullName evidence="1">Transcriptional regulator, AlpA family</fullName>
    </submittedName>
</protein>
<organism evidence="1 2">
    <name type="scientific">Kosakonia oryziphila</name>
    <dbReference type="NCBI Taxonomy" id="1005667"/>
    <lineage>
        <taxon>Bacteria</taxon>
        <taxon>Pseudomonadati</taxon>
        <taxon>Pseudomonadota</taxon>
        <taxon>Gammaproteobacteria</taxon>
        <taxon>Enterobacterales</taxon>
        <taxon>Enterobacteriaceae</taxon>
        <taxon>Kosakonia</taxon>
    </lineage>
</organism>
<dbReference type="EMBL" id="FMBC01000100">
    <property type="protein sequence ID" value="SCC69890.1"/>
    <property type="molecule type" value="Genomic_DNA"/>
</dbReference>
<keyword evidence="2" id="KW-1185">Reference proteome</keyword>
<proteinExistence type="predicted"/>
<evidence type="ECO:0000313" key="1">
    <source>
        <dbReference type="EMBL" id="SCC69890.1"/>
    </source>
</evidence>
<evidence type="ECO:0000313" key="2">
    <source>
        <dbReference type="Proteomes" id="UP000198515"/>
    </source>
</evidence>